<dbReference type="Proteomes" id="UP000011555">
    <property type="component" value="Unassembled WGS sequence"/>
</dbReference>
<gene>
    <name evidence="3" type="ORF">C445_09338</name>
    <name evidence="2" type="ORF">CHINAEXTREME_12050</name>
</gene>
<feature type="transmembrane region" description="Helical" evidence="1">
    <location>
        <begin position="12"/>
        <end position="32"/>
    </location>
</feature>
<dbReference type="eggNOG" id="arCOG10675">
    <property type="taxonomic scope" value="Archaea"/>
</dbReference>
<keyword evidence="1" id="KW-0812">Transmembrane</keyword>
<dbReference type="EMBL" id="CP019285">
    <property type="protein sequence ID" value="APW98465.1"/>
    <property type="molecule type" value="Genomic_DNA"/>
</dbReference>
<evidence type="ECO:0000313" key="5">
    <source>
        <dbReference type="Proteomes" id="UP000186547"/>
    </source>
</evidence>
<reference evidence="2 5" key="1">
    <citation type="journal article" date="2011" name="J. Bacteriol.">
        <title>Genome sequence of Halobiforma lacisalsi AJ5, an extremely halophilic archaeon which harbors a bop gene.</title>
        <authorList>
            <person name="Jiang X."/>
            <person name="Wang S."/>
            <person name="Cheng H."/>
            <person name="Huo Y."/>
            <person name="Zhang X."/>
            <person name="Zhu X."/>
            <person name="Han X."/>
            <person name="Ni P."/>
            <person name="Wu M."/>
        </authorList>
    </citation>
    <scope>NUCLEOTIDE SEQUENCE [LARGE SCALE GENOMIC DNA]</scope>
    <source>
        <strain evidence="2 5">AJ5</strain>
    </source>
</reference>
<dbReference type="RefSeq" id="WP_007141589.1">
    <property type="nucleotide sequence ID" value="NZ_AOLZ01000037.1"/>
</dbReference>
<organism evidence="3 4">
    <name type="scientific">Natronobacterium lacisalsi AJ5</name>
    <dbReference type="NCBI Taxonomy" id="358396"/>
    <lineage>
        <taxon>Archaea</taxon>
        <taxon>Methanobacteriati</taxon>
        <taxon>Methanobacteriota</taxon>
        <taxon>Stenosarchaea group</taxon>
        <taxon>Halobacteria</taxon>
        <taxon>Halobacteriales</taxon>
        <taxon>Natrialbaceae</taxon>
        <taxon>Natronobacterium</taxon>
    </lineage>
</organism>
<dbReference type="AlphaFoldDB" id="M0LMI6"/>
<keyword evidence="4" id="KW-1185">Reference proteome</keyword>
<dbReference type="GeneID" id="30921868"/>
<feature type="transmembrane region" description="Helical" evidence="1">
    <location>
        <begin position="72"/>
        <end position="93"/>
    </location>
</feature>
<feature type="transmembrane region" description="Helical" evidence="1">
    <location>
        <begin position="148"/>
        <end position="173"/>
    </location>
</feature>
<feature type="transmembrane region" description="Helical" evidence="1">
    <location>
        <begin position="341"/>
        <end position="361"/>
    </location>
</feature>
<feature type="transmembrane region" description="Helical" evidence="1">
    <location>
        <begin position="105"/>
        <end position="128"/>
    </location>
</feature>
<keyword evidence="1" id="KW-1133">Transmembrane helix</keyword>
<sequence length="393" mass="40383">MNASTAGLERWTQRFVVASTAAFAATLLSILAGADGRTIVLLGLFGFVCPMIFGMGYLLLPPYAGRTLSEPRLAGVHFVMAYLGVALLVGGWLRDGIGTLFTAGAILWTLGVATFVGSLAETVGPVLLERPGDVFKLGDRPQRSTRVATAAIPVALGYLLVGTVALLASTPLLEQSVAVSRANHVYAFGFGAVLVFALGARLLVGFYHVSPPRSLAWPTLAAGAIAPAFLAAGLGRPRWFRVGALVTGIAMVCYLLLVAVVAVRTDRSRTELAGIGLGALAGALAVAVAVPLAFGAGIEDAVAVHRTLVLAGFFPLTIAGYAYQFFPIPDGRFPGASERTVAISIALLASGVTVQAAGIAFGTAQAQVRSVGVALSFVGAVVYGGLLAGRFAR</sequence>
<proteinExistence type="predicted"/>
<evidence type="ECO:0000313" key="2">
    <source>
        <dbReference type="EMBL" id="APW98465.1"/>
    </source>
</evidence>
<dbReference type="KEGG" id="hlc:CHINAEXTREME12050"/>
<name>M0LMI6_NATLA</name>
<feature type="transmembrane region" description="Helical" evidence="1">
    <location>
        <begin position="308"/>
        <end position="326"/>
    </location>
</feature>
<reference evidence="2" key="3">
    <citation type="submission" date="2017-01" db="EMBL/GenBank/DDBJ databases">
        <authorList>
            <person name="Mah S.A."/>
            <person name="Swanson W.J."/>
            <person name="Moy G.W."/>
            <person name="Vacquier V.D."/>
        </authorList>
    </citation>
    <scope>NUCLEOTIDE SEQUENCE</scope>
    <source>
        <strain evidence="2">AJ5</strain>
    </source>
</reference>
<feature type="transmembrane region" description="Helical" evidence="1">
    <location>
        <begin position="39"/>
        <end position="60"/>
    </location>
</feature>
<dbReference type="Proteomes" id="UP000186547">
    <property type="component" value="Chromosome"/>
</dbReference>
<feature type="transmembrane region" description="Helical" evidence="1">
    <location>
        <begin position="275"/>
        <end position="296"/>
    </location>
</feature>
<evidence type="ECO:0000256" key="1">
    <source>
        <dbReference type="SAM" id="Phobius"/>
    </source>
</evidence>
<dbReference type="STRING" id="358396.CHINAEXTREME_12050"/>
<feature type="transmembrane region" description="Helical" evidence="1">
    <location>
        <begin position="242"/>
        <end position="263"/>
    </location>
</feature>
<evidence type="ECO:0000313" key="4">
    <source>
        <dbReference type="Proteomes" id="UP000011555"/>
    </source>
</evidence>
<feature type="transmembrane region" description="Helical" evidence="1">
    <location>
        <begin position="373"/>
        <end position="392"/>
    </location>
</feature>
<protein>
    <submittedName>
        <fullName evidence="3">Uncharacterized protein</fullName>
    </submittedName>
</protein>
<feature type="transmembrane region" description="Helical" evidence="1">
    <location>
        <begin position="215"/>
        <end position="235"/>
    </location>
</feature>
<reference evidence="3 4" key="2">
    <citation type="journal article" date="2014" name="PLoS Genet.">
        <title>Phylogenetically driven sequencing of extremely halophilic archaea reveals strategies for static and dynamic osmo-response.</title>
        <authorList>
            <person name="Becker E.A."/>
            <person name="Seitzer P.M."/>
            <person name="Tritt A."/>
            <person name="Larsen D."/>
            <person name="Krusor M."/>
            <person name="Yao A.I."/>
            <person name="Wu D."/>
            <person name="Madern D."/>
            <person name="Eisen J.A."/>
            <person name="Darling A.E."/>
            <person name="Facciotti M.T."/>
        </authorList>
    </citation>
    <scope>NUCLEOTIDE SEQUENCE [LARGE SCALE GENOMIC DNA]</scope>
    <source>
        <strain evidence="3 4">AJ5</strain>
    </source>
</reference>
<dbReference type="EMBL" id="AOLZ01000037">
    <property type="protein sequence ID" value="EMA33240.1"/>
    <property type="molecule type" value="Genomic_DNA"/>
</dbReference>
<accession>M0LMI6</accession>
<evidence type="ECO:0000313" key="3">
    <source>
        <dbReference type="EMBL" id="EMA33240.1"/>
    </source>
</evidence>
<keyword evidence="1" id="KW-0472">Membrane</keyword>
<feature type="transmembrane region" description="Helical" evidence="1">
    <location>
        <begin position="185"/>
        <end position="209"/>
    </location>
</feature>